<protein>
    <submittedName>
        <fullName evidence="1">Uncharacterized protein</fullName>
    </submittedName>
</protein>
<dbReference type="InterPro" id="IPR041164">
    <property type="entry name" value="LDcluster4"/>
</dbReference>
<keyword evidence="2" id="KW-1185">Reference proteome</keyword>
<evidence type="ECO:0000313" key="2">
    <source>
        <dbReference type="Proteomes" id="UP000290365"/>
    </source>
</evidence>
<dbReference type="AlphaFoldDB" id="A0A4P6JN52"/>
<dbReference type="KEGG" id="kbs:EPA93_09045"/>
<reference evidence="1 2" key="1">
    <citation type="submission" date="2019-01" db="EMBL/GenBank/DDBJ databases">
        <title>Ktedonosporobacter rubrisoli SCAWS-G2.</title>
        <authorList>
            <person name="Huang Y."/>
            <person name="Yan B."/>
        </authorList>
    </citation>
    <scope>NUCLEOTIDE SEQUENCE [LARGE SCALE GENOMIC DNA]</scope>
    <source>
        <strain evidence="1 2">SCAWS-G2</strain>
    </source>
</reference>
<dbReference type="OrthoDB" id="9793685at2"/>
<dbReference type="Pfam" id="PF18306">
    <property type="entry name" value="LDcluster4"/>
    <property type="match status" value="1"/>
</dbReference>
<dbReference type="Gene3D" id="3.40.50.450">
    <property type="match status" value="1"/>
</dbReference>
<dbReference type="RefSeq" id="WP_129886741.1">
    <property type="nucleotide sequence ID" value="NZ_CP035758.1"/>
</dbReference>
<dbReference type="EMBL" id="CP035758">
    <property type="protein sequence ID" value="QBD76146.1"/>
    <property type="molecule type" value="Genomic_DNA"/>
</dbReference>
<dbReference type="Proteomes" id="UP000290365">
    <property type="component" value="Chromosome"/>
</dbReference>
<accession>A0A4P6JN52</accession>
<sequence length="200" mass="22271">MKYKIGVYGSFEAASSDLLARVEELGRVLAERDVIVVTGACAGVPLAVATEAAQRGAEIWGFSSELNQEDQERVHKHKAALYSRIFYVPANYRELFFFTPEDTHAYDFYIRLRYRNVLSTAHCNACVLVSGRWGTLNEFTAMMYDRGKIIGVLTETGGANDDLEALVNKIGTQGKADVIFNRSPQELVDALLRELAVRQA</sequence>
<organism evidence="1 2">
    <name type="scientific">Ktedonosporobacter rubrisoli</name>
    <dbReference type="NCBI Taxonomy" id="2509675"/>
    <lineage>
        <taxon>Bacteria</taxon>
        <taxon>Bacillati</taxon>
        <taxon>Chloroflexota</taxon>
        <taxon>Ktedonobacteria</taxon>
        <taxon>Ktedonobacterales</taxon>
        <taxon>Ktedonosporobacteraceae</taxon>
        <taxon>Ktedonosporobacter</taxon>
    </lineage>
</organism>
<name>A0A4P6JN52_KTERU</name>
<proteinExistence type="predicted"/>
<dbReference type="SUPFAM" id="SSF102405">
    <property type="entry name" value="MCP/YpsA-like"/>
    <property type="match status" value="1"/>
</dbReference>
<gene>
    <name evidence="1" type="ORF">EPA93_09045</name>
</gene>
<evidence type="ECO:0000313" key="1">
    <source>
        <dbReference type="EMBL" id="QBD76146.1"/>
    </source>
</evidence>